<evidence type="ECO:0000313" key="1">
    <source>
        <dbReference type="EMBL" id="GAH82624.1"/>
    </source>
</evidence>
<dbReference type="AlphaFoldDB" id="X1JWI2"/>
<comment type="caution">
    <text evidence="1">The sequence shown here is derived from an EMBL/GenBank/DDBJ whole genome shotgun (WGS) entry which is preliminary data.</text>
</comment>
<name>X1JWI2_9ZZZZ</name>
<accession>X1JWI2</accession>
<organism evidence="1">
    <name type="scientific">marine sediment metagenome</name>
    <dbReference type="NCBI Taxonomy" id="412755"/>
    <lineage>
        <taxon>unclassified sequences</taxon>
        <taxon>metagenomes</taxon>
        <taxon>ecological metagenomes</taxon>
    </lineage>
</organism>
<feature type="non-terminal residue" evidence="1">
    <location>
        <position position="161"/>
    </location>
</feature>
<proteinExistence type="predicted"/>
<feature type="non-terminal residue" evidence="1">
    <location>
        <position position="1"/>
    </location>
</feature>
<dbReference type="EMBL" id="BARU01044911">
    <property type="protein sequence ID" value="GAH82624.1"/>
    <property type="molecule type" value="Genomic_DNA"/>
</dbReference>
<reference evidence="1" key="1">
    <citation type="journal article" date="2014" name="Front. Microbiol.">
        <title>High frequency of phylogenetically diverse reductive dehalogenase-homologous genes in deep subseafloor sedimentary metagenomes.</title>
        <authorList>
            <person name="Kawai M."/>
            <person name="Futagami T."/>
            <person name="Toyoda A."/>
            <person name="Takaki Y."/>
            <person name="Nishi S."/>
            <person name="Hori S."/>
            <person name="Arai W."/>
            <person name="Tsubouchi T."/>
            <person name="Morono Y."/>
            <person name="Uchiyama I."/>
            <person name="Ito T."/>
            <person name="Fujiyama A."/>
            <person name="Inagaki F."/>
            <person name="Takami H."/>
        </authorList>
    </citation>
    <scope>NUCLEOTIDE SEQUENCE</scope>
    <source>
        <strain evidence="1">Expedition CK06-06</strain>
    </source>
</reference>
<gene>
    <name evidence="1" type="ORF">S03H2_68338</name>
</gene>
<protein>
    <submittedName>
        <fullName evidence="1">Uncharacterized protein</fullName>
    </submittedName>
</protein>
<sequence length="161" mass="18888">HYHIQQLKDAEINDFEIVKKGKKYYAHISITKEIEERQISSIGGVDQGLNHSAAIVLLPFDGSTPYEELICDMEKQQQLLKYEEIIGKLQQAEKWDKLRELRHKRLNLSINYDWQIANQIAWISQGALLGIGDTDFRQTQYRGNEMPKIRKRIGKWSYGRQ</sequence>